<accession>D2QZY8</accession>
<dbReference type="PANTHER" id="PTHR36455:SF1">
    <property type="entry name" value="BLR8292 PROTEIN"/>
    <property type="match status" value="1"/>
</dbReference>
<evidence type="ECO:0000313" key="2">
    <source>
        <dbReference type="Proteomes" id="UP000001887"/>
    </source>
</evidence>
<reference evidence="1 2" key="1">
    <citation type="journal article" date="2009" name="Stand. Genomic Sci.">
        <title>Complete genome sequence of Pirellula staleyi type strain (ATCC 27377).</title>
        <authorList>
            <person name="Clum A."/>
            <person name="Tindall B.J."/>
            <person name="Sikorski J."/>
            <person name="Ivanova N."/>
            <person name="Mavrommatis K."/>
            <person name="Lucas S."/>
            <person name="Glavina del Rio T."/>
            <person name="Nolan M."/>
            <person name="Chen F."/>
            <person name="Tice H."/>
            <person name="Pitluck S."/>
            <person name="Cheng J.F."/>
            <person name="Chertkov O."/>
            <person name="Brettin T."/>
            <person name="Han C."/>
            <person name="Detter J.C."/>
            <person name="Kuske C."/>
            <person name="Bruce D."/>
            <person name="Goodwin L."/>
            <person name="Ovchinikova G."/>
            <person name="Pati A."/>
            <person name="Mikhailova N."/>
            <person name="Chen A."/>
            <person name="Palaniappan K."/>
            <person name="Land M."/>
            <person name="Hauser L."/>
            <person name="Chang Y.J."/>
            <person name="Jeffries C.D."/>
            <person name="Chain P."/>
            <person name="Rohde M."/>
            <person name="Goker M."/>
            <person name="Bristow J."/>
            <person name="Eisen J.A."/>
            <person name="Markowitz V."/>
            <person name="Hugenholtz P."/>
            <person name="Kyrpides N.C."/>
            <person name="Klenk H.P."/>
            <person name="Lapidus A."/>
        </authorList>
    </citation>
    <scope>NUCLEOTIDE SEQUENCE [LARGE SCALE GENOMIC DNA]</scope>
    <source>
        <strain evidence="2">ATCC 27377 / DSM 6068 / ICPB 4128</strain>
    </source>
</reference>
<dbReference type="Proteomes" id="UP000001887">
    <property type="component" value="Chromosome"/>
</dbReference>
<evidence type="ECO:0000313" key="1">
    <source>
        <dbReference type="EMBL" id="ADB18353.1"/>
    </source>
</evidence>
<dbReference type="PANTHER" id="PTHR36455">
    <property type="match status" value="1"/>
</dbReference>
<dbReference type="AlphaFoldDB" id="D2QZY8"/>
<dbReference type="STRING" id="530564.Psta_3695"/>
<dbReference type="KEGG" id="psl:Psta_3695"/>
<protein>
    <submittedName>
        <fullName evidence="1">IS66 Orf2 family protein</fullName>
    </submittedName>
</protein>
<dbReference type="Pfam" id="PF05717">
    <property type="entry name" value="TnpB_IS66"/>
    <property type="match status" value="1"/>
</dbReference>
<organism evidence="1 2">
    <name type="scientific">Pirellula staleyi (strain ATCC 27377 / DSM 6068 / ICPB 4128)</name>
    <name type="common">Pirella staleyi</name>
    <dbReference type="NCBI Taxonomy" id="530564"/>
    <lineage>
        <taxon>Bacteria</taxon>
        <taxon>Pseudomonadati</taxon>
        <taxon>Planctomycetota</taxon>
        <taxon>Planctomycetia</taxon>
        <taxon>Pirellulales</taxon>
        <taxon>Pirellulaceae</taxon>
        <taxon>Pirellula</taxon>
    </lineage>
</organism>
<dbReference type="EMBL" id="CP001848">
    <property type="protein sequence ID" value="ADB18353.1"/>
    <property type="molecule type" value="Genomic_DNA"/>
</dbReference>
<keyword evidence="2" id="KW-1185">Reference proteome</keyword>
<proteinExistence type="predicted"/>
<dbReference type="OrthoDB" id="4956084at2"/>
<dbReference type="NCBIfam" id="NF033819">
    <property type="entry name" value="IS66_TnpB"/>
    <property type="match status" value="1"/>
</dbReference>
<name>D2QZY8_PIRSD</name>
<dbReference type="HOGENOM" id="CLU_128110_1_0_0"/>
<dbReference type="eggNOG" id="COG3436">
    <property type="taxonomic scope" value="Bacteria"/>
</dbReference>
<sequence>MIGPRDGSTAAQVWIATAPVDMRKSFDGLAEIVRAFLGQDPLSGHLFVFRNKSSQRLKILWWDRGGLTIYYKRLERGVFRFPSTKDSALAVDSSQLLRLLDGLEVVARRAS</sequence>
<gene>
    <name evidence="1" type="ordered locus">Psta_3695</name>
</gene>
<dbReference type="InterPro" id="IPR008878">
    <property type="entry name" value="Transposase_IS66_Orf2"/>
</dbReference>